<evidence type="ECO:0000313" key="2">
    <source>
        <dbReference type="WBParaSite" id="MCU_010736-RA"/>
    </source>
</evidence>
<feature type="region of interest" description="Disordered" evidence="1">
    <location>
        <begin position="1"/>
        <end position="45"/>
    </location>
</feature>
<organism evidence="3">
    <name type="scientific">Mesocestoides corti</name>
    <name type="common">Flatworm</name>
    <dbReference type="NCBI Taxonomy" id="53468"/>
    <lineage>
        <taxon>Eukaryota</taxon>
        <taxon>Metazoa</taxon>
        <taxon>Spiralia</taxon>
        <taxon>Lophotrochozoa</taxon>
        <taxon>Platyhelminthes</taxon>
        <taxon>Cestoda</taxon>
        <taxon>Eucestoda</taxon>
        <taxon>Cyclophyllidea</taxon>
        <taxon>Mesocestoididae</taxon>
        <taxon>Mesocestoides</taxon>
    </lineage>
</organism>
<accession>A0A5K3FRF6</accession>
<protein>
    <submittedName>
        <fullName evidence="2 3">Serine/arginine-rich splicing factor SR45</fullName>
    </submittedName>
</protein>
<reference evidence="2 3" key="1">
    <citation type="submission" date="2019-11" db="UniProtKB">
        <authorList>
            <consortium name="WormBaseParasite"/>
        </authorList>
    </citation>
    <scope>IDENTIFICATION</scope>
</reference>
<dbReference type="WBParaSite" id="MCU_010736-RA">
    <property type="protein sequence ID" value="MCU_010736-RA"/>
    <property type="gene ID" value="MCU_010736"/>
</dbReference>
<evidence type="ECO:0000313" key="3">
    <source>
        <dbReference type="WBParaSite" id="MCU_010736-RB"/>
    </source>
</evidence>
<feature type="compositionally biased region" description="Basic residues" evidence="1">
    <location>
        <begin position="1"/>
        <end position="35"/>
    </location>
</feature>
<proteinExistence type="predicted"/>
<dbReference type="WBParaSite" id="MCU_010736-RB">
    <property type="protein sequence ID" value="MCU_010736-RB"/>
    <property type="gene ID" value="MCU_010736"/>
</dbReference>
<evidence type="ECO:0000256" key="1">
    <source>
        <dbReference type="SAM" id="MobiDB-lite"/>
    </source>
</evidence>
<dbReference type="AlphaFoldDB" id="A0A5K3FRF6"/>
<name>A0A5K3FRF6_MESCO</name>
<sequence length="192" mass="21728">MPHSDRHRSSRYRRGRSRSPSPHRHSRHRRDRSRSRTPDSPSGIKIQLKPLVLASDNEKLRNQDIDFIETSGFVQTSFRSSRKGSQLLKPSAETASGEGLNAIRASSSQYDEMTRERAHEAAIFGTGRALPLSLGTRPSDETAQKVVPTTQVVDQVIHPRLKKDKEVAYKEWAARLNDLANARRQLRDPVLT</sequence>
<feature type="region of interest" description="Disordered" evidence="1">
    <location>
        <begin position="80"/>
        <end position="100"/>
    </location>
</feature>